<evidence type="ECO:0000313" key="7">
    <source>
        <dbReference type="Proteomes" id="UP000019118"/>
    </source>
</evidence>
<dbReference type="InterPro" id="IPR015943">
    <property type="entry name" value="WD40/YVTN_repeat-like_dom_sf"/>
</dbReference>
<reference evidence="6" key="2">
    <citation type="submission" date="2024-08" db="UniProtKB">
        <authorList>
            <consortium name="EnsemblMetazoa"/>
        </authorList>
    </citation>
    <scope>IDENTIFICATION</scope>
</reference>
<dbReference type="SMART" id="SM00320">
    <property type="entry name" value="WD40"/>
    <property type="match status" value="5"/>
</dbReference>
<feature type="non-terminal residue" evidence="5">
    <location>
        <position position="1"/>
    </location>
</feature>
<organism evidence="5">
    <name type="scientific">Dendroctonus ponderosae</name>
    <name type="common">Mountain pine beetle</name>
    <dbReference type="NCBI Taxonomy" id="77166"/>
    <lineage>
        <taxon>Eukaryota</taxon>
        <taxon>Metazoa</taxon>
        <taxon>Ecdysozoa</taxon>
        <taxon>Arthropoda</taxon>
        <taxon>Hexapoda</taxon>
        <taxon>Insecta</taxon>
        <taxon>Pterygota</taxon>
        <taxon>Neoptera</taxon>
        <taxon>Endopterygota</taxon>
        <taxon>Coleoptera</taxon>
        <taxon>Polyphaga</taxon>
        <taxon>Cucujiformia</taxon>
        <taxon>Curculionidae</taxon>
        <taxon>Scolytinae</taxon>
        <taxon>Dendroctonus</taxon>
    </lineage>
</organism>
<dbReference type="AlphaFoldDB" id="N6UDA8"/>
<dbReference type="OrthoDB" id="20669at2759"/>
<gene>
    <name evidence="5" type="ORF">YQE_04968</name>
</gene>
<dbReference type="Pfam" id="PF00400">
    <property type="entry name" value="WD40"/>
    <property type="match status" value="3"/>
</dbReference>
<dbReference type="KEGG" id="dpa:109535889"/>
<dbReference type="OMA" id="IVWHQPV"/>
<evidence type="ECO:0000256" key="4">
    <source>
        <dbReference type="PROSITE-ProRule" id="PRU00221"/>
    </source>
</evidence>
<keyword evidence="2 4" id="KW-0853">WD repeat</keyword>
<keyword evidence="3" id="KW-0677">Repeat</keyword>
<dbReference type="GO" id="GO:0080008">
    <property type="term" value="C:Cul4-RING E3 ubiquitin ligase complex"/>
    <property type="evidence" value="ECO:0007669"/>
    <property type="project" value="TreeGrafter"/>
</dbReference>
<dbReference type="PANTHER" id="PTHR14588:SF2">
    <property type="entry name" value="DDB1- AND CUL4-ASSOCIATED FACTOR 10"/>
    <property type="match status" value="1"/>
</dbReference>
<dbReference type="PANTHER" id="PTHR14588">
    <property type="entry name" value="DDB1- AND CUL4-ASSOCIATED FACTOR 10"/>
    <property type="match status" value="1"/>
</dbReference>
<keyword evidence="7" id="KW-1185">Reference proteome</keyword>
<dbReference type="HOGENOM" id="CLU_028919_2_0_1"/>
<dbReference type="InterPro" id="IPR001680">
    <property type="entry name" value="WD40_rpt"/>
</dbReference>
<evidence type="ECO:0000256" key="3">
    <source>
        <dbReference type="ARBA" id="ARBA00022737"/>
    </source>
</evidence>
<name>N6UDA8_DENPD</name>
<reference evidence="5 7" key="1">
    <citation type="journal article" date="2013" name="Genome Biol.">
        <title>Draft genome of the mountain pine beetle, Dendroctonus ponderosae Hopkins, a major forest pest.</title>
        <authorList>
            <person name="Keeling C.I."/>
            <person name="Yuen M.M."/>
            <person name="Liao N.Y."/>
            <person name="Docking T.R."/>
            <person name="Chan S.K."/>
            <person name="Taylor G.A."/>
            <person name="Palmquist D.L."/>
            <person name="Jackman S.D."/>
            <person name="Nguyen A."/>
            <person name="Li M."/>
            <person name="Henderson H."/>
            <person name="Janes J.K."/>
            <person name="Zhao Y."/>
            <person name="Pandoh P."/>
            <person name="Moore R."/>
            <person name="Sperling F.A."/>
            <person name="Huber D.P."/>
            <person name="Birol I."/>
            <person name="Jones S.J."/>
            <person name="Bohlmann J."/>
        </authorList>
    </citation>
    <scope>NUCLEOTIDE SEQUENCE</scope>
</reference>
<evidence type="ECO:0000313" key="6">
    <source>
        <dbReference type="EnsemblMetazoa" id="XP_019757470.1"/>
    </source>
</evidence>
<dbReference type="SUPFAM" id="SSF50978">
    <property type="entry name" value="WD40 repeat-like"/>
    <property type="match status" value="1"/>
</dbReference>
<comment type="similarity">
    <text evidence="1">Belongs to the WD repeat DCAF10 family.</text>
</comment>
<dbReference type="EnsemblMetazoa" id="XM_019901911.1">
    <property type="protein sequence ID" value="XP_019757470.1"/>
    <property type="gene ID" value="LOC109535889"/>
</dbReference>
<feature type="repeat" description="WD" evidence="4">
    <location>
        <begin position="114"/>
        <end position="154"/>
    </location>
</feature>
<sequence>MTETNSAKSPKCRPYHRETVKLTHTVSVYRLLTERLLGMKKALGFTDNFASTVYTNFDIVQDDSCHPSLIHEEALGGIFNLEYSLNGRLLAAACEDKKILLFDAGTHRHIQTIENAHSNCVNCIKFLDGNTFASGSDDALIKLWDIRNLNSSTKTLHGHASWVKNIEWSEQEHVMVSSAFDGAIYAWNLNSPTENSVLYDRVFQMTGLVRMKLTPDGTKMLISTTSGFLIIIHNLNLLTLFSDFASFQPALYRMVQESGQHFPSTNKYNYLFSPSRTRNRIEFIDDFPNDAEVISSLQIHPHGWSALSRNMNRDGTGEWTTVHDIQERCIKEYEEAFELVPDGESTSTENIEEDVNLNQRITDIWTGSVPLIDYQPGSYFDWGPGQDEVTMTNSGVIRMSPPSQAYFNANPNEKNRLIKNLSRMTHYVQEKNVGEGFIKVLSFSSDGRIISSPYDRGIRLLGFSDNCQELSSCVPETPKQLKTIVLMKNCHKDVVLSCKFSPIHHQLATGCLGGQIKLYQPVF</sequence>
<accession>N6UDA8</accession>
<dbReference type="Proteomes" id="UP000019118">
    <property type="component" value="Unassembled WGS sequence"/>
</dbReference>
<evidence type="ECO:0000313" key="5">
    <source>
        <dbReference type="EMBL" id="ENN78601.1"/>
    </source>
</evidence>
<evidence type="ECO:0000256" key="1">
    <source>
        <dbReference type="ARBA" id="ARBA00005903"/>
    </source>
</evidence>
<dbReference type="PROSITE" id="PS50082">
    <property type="entry name" value="WD_REPEATS_2"/>
    <property type="match status" value="2"/>
</dbReference>
<dbReference type="EMBL" id="KB740860">
    <property type="protein sequence ID" value="ENN78601.1"/>
    <property type="molecule type" value="Genomic_DNA"/>
</dbReference>
<feature type="repeat" description="WD" evidence="4">
    <location>
        <begin position="156"/>
        <end position="197"/>
    </location>
</feature>
<dbReference type="PROSITE" id="PS50294">
    <property type="entry name" value="WD_REPEATS_REGION"/>
    <property type="match status" value="2"/>
</dbReference>
<dbReference type="InterPro" id="IPR036322">
    <property type="entry name" value="WD40_repeat_dom_sf"/>
</dbReference>
<dbReference type="Gene3D" id="2.130.10.10">
    <property type="entry name" value="YVTN repeat-like/Quinoprotein amine dehydrogenase"/>
    <property type="match status" value="2"/>
</dbReference>
<evidence type="ECO:0000256" key="2">
    <source>
        <dbReference type="ARBA" id="ARBA00022574"/>
    </source>
</evidence>
<dbReference type="PROSITE" id="PS00678">
    <property type="entry name" value="WD_REPEATS_1"/>
    <property type="match status" value="1"/>
</dbReference>
<dbReference type="InterPro" id="IPR019775">
    <property type="entry name" value="WD40_repeat_CS"/>
</dbReference>
<proteinExistence type="inferred from homology"/>
<protein>
    <submittedName>
        <fullName evidence="5 6">Uncharacterized protein</fullName>
    </submittedName>
</protein>
<dbReference type="InterPro" id="IPR039085">
    <property type="entry name" value="DCA10"/>
</dbReference>